<evidence type="ECO:0000313" key="2">
    <source>
        <dbReference type="EMBL" id="KAE8377963.1"/>
    </source>
</evidence>
<name>A0A5N7B883_9EURO</name>
<dbReference type="PANTHER" id="PTHR33112:SF1">
    <property type="entry name" value="HETEROKARYON INCOMPATIBILITY DOMAIN-CONTAINING PROTEIN"/>
    <property type="match status" value="1"/>
</dbReference>
<dbReference type="OrthoDB" id="405906at2759"/>
<protein>
    <submittedName>
        <fullName evidence="2">Heterokaryon incompatibility protein-domain-containing protein</fullName>
    </submittedName>
</protein>
<dbReference type="Proteomes" id="UP000326198">
    <property type="component" value="Unassembled WGS sequence"/>
</dbReference>
<dbReference type="EMBL" id="ML736215">
    <property type="protein sequence ID" value="KAE8377963.1"/>
    <property type="molecule type" value="Genomic_DNA"/>
</dbReference>
<dbReference type="AlphaFoldDB" id="A0A5N7B883"/>
<proteinExistence type="predicted"/>
<dbReference type="InterPro" id="IPR010730">
    <property type="entry name" value="HET"/>
</dbReference>
<gene>
    <name evidence="2" type="ORF">BDV26DRAFT_262471</name>
</gene>
<dbReference type="Pfam" id="PF06985">
    <property type="entry name" value="HET"/>
    <property type="match status" value="1"/>
</dbReference>
<organism evidence="2 3">
    <name type="scientific">Aspergillus bertholletiae</name>
    <dbReference type="NCBI Taxonomy" id="1226010"/>
    <lineage>
        <taxon>Eukaryota</taxon>
        <taxon>Fungi</taxon>
        <taxon>Dikarya</taxon>
        <taxon>Ascomycota</taxon>
        <taxon>Pezizomycotina</taxon>
        <taxon>Eurotiomycetes</taxon>
        <taxon>Eurotiomycetidae</taxon>
        <taxon>Eurotiales</taxon>
        <taxon>Aspergillaceae</taxon>
        <taxon>Aspergillus</taxon>
        <taxon>Aspergillus subgen. Circumdati</taxon>
    </lineage>
</organism>
<keyword evidence="3" id="KW-1185">Reference proteome</keyword>
<accession>A0A5N7B883</accession>
<reference evidence="2 3" key="1">
    <citation type="submission" date="2019-04" db="EMBL/GenBank/DDBJ databases">
        <title>Friends and foes A comparative genomics studyof 23 Aspergillus species from section Flavi.</title>
        <authorList>
            <consortium name="DOE Joint Genome Institute"/>
            <person name="Kjaerbolling I."/>
            <person name="Vesth T."/>
            <person name="Frisvad J.C."/>
            <person name="Nybo J.L."/>
            <person name="Theobald S."/>
            <person name="Kildgaard S."/>
            <person name="Isbrandt T."/>
            <person name="Kuo A."/>
            <person name="Sato A."/>
            <person name="Lyhne E.K."/>
            <person name="Kogle M.E."/>
            <person name="Wiebenga A."/>
            <person name="Kun R.S."/>
            <person name="Lubbers R.J."/>
            <person name="Makela M.R."/>
            <person name="Barry K."/>
            <person name="Chovatia M."/>
            <person name="Clum A."/>
            <person name="Daum C."/>
            <person name="Haridas S."/>
            <person name="He G."/>
            <person name="LaButti K."/>
            <person name="Lipzen A."/>
            <person name="Mondo S."/>
            <person name="Riley R."/>
            <person name="Salamov A."/>
            <person name="Simmons B.A."/>
            <person name="Magnuson J.K."/>
            <person name="Henrissat B."/>
            <person name="Mortensen U.H."/>
            <person name="Larsen T.O."/>
            <person name="Devries R.P."/>
            <person name="Grigoriev I.V."/>
            <person name="Machida M."/>
            <person name="Baker S.E."/>
            <person name="Andersen M.R."/>
        </authorList>
    </citation>
    <scope>NUCLEOTIDE SEQUENCE [LARGE SCALE GENOMIC DNA]</scope>
    <source>
        <strain evidence="2 3">IBT 29228</strain>
    </source>
</reference>
<sequence>MRLGHLVHCWGQDHSARSINENANILPSRRELELVFGTVQNVTRRSTICTICHELADLSSLSTSINQNDLVVASVLDVDDNDPMRIVSNADFWFHVYFKRPGVPLLDTLSSRFLSRLFVGFEDVPNPAALSSLQRPRPHISWETVNPWLEDCLNNHTAHGSEAVRLPQPPGLRVIDVSRGCIVHAPPSYGSLFRTYLPATIRDAMTVCTETKILYLWVDRLCILQDMHQEKHDQINAMSAIYSNSHVTLVALGGGNIDYGLPGVSAKKRTSTRTCSTQGIFLIQKHASYGEIVQSSVWNTRGWTYQEAILSPRLLLFSDTGVFYECTHRSGVRDEDDTMRDLGVDESMFAVAFSGSNDISTSVKRYAELVGAYTRRTLSYDSDILKAFSGILHAQYSSEHYCGLPFSIFDIAIRWKTRDPRYAKRFKQSGNDFPSWSWASVKGPIQVPYPKMFQGFTTPLAVWARTCHASDSQSQIEIISPRMTQGRKKHKFNSRPGIPSLALVRAWKKGCLSSEIPAILRDAKTWQQEQKTIIKLWQSLDDLILESHGLAGVNIWVEAPCVGFPADDVKRASHPGRILVYAQSLIVRPVPASMPEISTQYTVLQTPDGNTIACLDPESIARRSFQGTVQNSDAPFHAFVLDVGYELAPDLENADLYKCGLASDIEGISSRDSQGESLTWGTTGDACLLYVNLMLVATHDGISKRVALGCAFLEVWTKAKPQFRTFVLE</sequence>
<feature type="domain" description="Heterokaryon incompatibility" evidence="1">
    <location>
        <begin position="195"/>
        <end position="307"/>
    </location>
</feature>
<evidence type="ECO:0000259" key="1">
    <source>
        <dbReference type="Pfam" id="PF06985"/>
    </source>
</evidence>
<evidence type="ECO:0000313" key="3">
    <source>
        <dbReference type="Proteomes" id="UP000326198"/>
    </source>
</evidence>
<dbReference type="PANTHER" id="PTHR33112">
    <property type="entry name" value="DOMAIN PROTEIN, PUTATIVE-RELATED"/>
    <property type="match status" value="1"/>
</dbReference>